<dbReference type="SUPFAM" id="SSF53300">
    <property type="entry name" value="vWA-like"/>
    <property type="match status" value="1"/>
</dbReference>
<dbReference type="AlphaFoldDB" id="A0A2S1LFH3"/>
<gene>
    <name evidence="2" type="ORF">FFWV33_13140</name>
</gene>
<keyword evidence="3" id="KW-1185">Reference proteome</keyword>
<dbReference type="InterPro" id="IPR002035">
    <property type="entry name" value="VWF_A"/>
</dbReference>
<evidence type="ECO:0000313" key="3">
    <source>
        <dbReference type="Proteomes" id="UP000244527"/>
    </source>
</evidence>
<dbReference type="EMBL" id="CP020918">
    <property type="protein sequence ID" value="AWG22401.1"/>
    <property type="molecule type" value="Genomic_DNA"/>
</dbReference>
<sequence>MKKEFKKGFYFKQYTAPTQSPFDKLFGIFKELITHTSGDFDEAISWLRELDVEYKLTDENYTIDDFIEDLKKKGYIKDEVKEDGSGGLGITAKTERAIRQQALDQIFGNLKKSGSGNHKTKHSGLGDEHTGELRAFHFGDGLEKISLTESLRNAQINNGIGDFMLTENDLVVEDSQHKSQMSTVLMIDISHSMILYGEDRITPAKKVAMALAELITTRYPKDTLEILVFGNDAWPIAIKDLPYLKVGPYHTNTVAGLQLAMDMLRRKRNTNKQIFMITDGKPSCIRERDGSYYMNSNGLDDYIVDKCYTQAQQARKLHIPITTFMIASDPYLQKFVNKFTEANQGKAFYTGLKGLGEMIFEDYETNRKKRVK</sequence>
<dbReference type="Pfam" id="PF13519">
    <property type="entry name" value="VWA_2"/>
    <property type="match status" value="1"/>
</dbReference>
<dbReference type="Proteomes" id="UP000244527">
    <property type="component" value="Chromosome"/>
</dbReference>
<dbReference type="Gene3D" id="3.40.50.410">
    <property type="entry name" value="von Willebrand factor, type A domain"/>
    <property type="match status" value="1"/>
</dbReference>
<protein>
    <recommendedName>
        <fullName evidence="1">VWFA domain-containing protein</fullName>
    </recommendedName>
</protein>
<reference evidence="2 3" key="1">
    <citation type="submission" date="2017-04" db="EMBL/GenBank/DDBJ databases">
        <title>Compelte genome sequence of WV33.</title>
        <authorList>
            <person name="Lee P.C."/>
        </authorList>
    </citation>
    <scope>NUCLEOTIDE SEQUENCE [LARGE SCALE GENOMIC DNA]</scope>
    <source>
        <strain evidence="2 3">WV33</strain>
    </source>
</reference>
<dbReference type="CDD" id="cd00198">
    <property type="entry name" value="vWFA"/>
    <property type="match status" value="1"/>
</dbReference>
<dbReference type="RefSeq" id="WP_108741328.1">
    <property type="nucleotide sequence ID" value="NZ_CP020918.1"/>
</dbReference>
<dbReference type="InterPro" id="IPR036465">
    <property type="entry name" value="vWFA_dom_sf"/>
</dbReference>
<dbReference type="KEGG" id="ffa:FFWV33_13140"/>
<name>A0A2S1LFH3_9FLAO</name>
<proteinExistence type="predicted"/>
<accession>A0A2S1LFH3</accession>
<dbReference type="OrthoDB" id="9766740at2"/>
<evidence type="ECO:0000313" key="2">
    <source>
        <dbReference type="EMBL" id="AWG22401.1"/>
    </source>
</evidence>
<organism evidence="2 3">
    <name type="scientific">Flavobacterium faecale</name>
    <dbReference type="NCBI Taxonomy" id="1355330"/>
    <lineage>
        <taxon>Bacteria</taxon>
        <taxon>Pseudomonadati</taxon>
        <taxon>Bacteroidota</taxon>
        <taxon>Flavobacteriia</taxon>
        <taxon>Flavobacteriales</taxon>
        <taxon>Flavobacteriaceae</taxon>
        <taxon>Flavobacterium</taxon>
    </lineage>
</organism>
<evidence type="ECO:0000259" key="1">
    <source>
        <dbReference type="Pfam" id="PF13519"/>
    </source>
</evidence>
<feature type="domain" description="VWFA" evidence="1">
    <location>
        <begin position="183"/>
        <end position="281"/>
    </location>
</feature>